<keyword evidence="1" id="KW-0812">Transmembrane</keyword>
<name>A0A1G7Y519_ANETH</name>
<keyword evidence="1" id="KW-0472">Membrane</keyword>
<gene>
    <name evidence="2" type="ORF">SAMN04489735_1005127</name>
</gene>
<feature type="transmembrane region" description="Helical" evidence="1">
    <location>
        <begin position="6"/>
        <end position="28"/>
    </location>
</feature>
<dbReference type="AlphaFoldDB" id="A0A1G7Y519"/>
<feature type="transmembrane region" description="Helical" evidence="1">
    <location>
        <begin position="77"/>
        <end position="97"/>
    </location>
</feature>
<feature type="transmembrane region" description="Helical" evidence="1">
    <location>
        <begin position="148"/>
        <end position="169"/>
    </location>
</feature>
<dbReference type="Proteomes" id="UP000198956">
    <property type="component" value="Unassembled WGS sequence"/>
</dbReference>
<dbReference type="RefSeq" id="WP_091260077.1">
    <property type="nucleotide sequence ID" value="NZ_FNDE01000005.1"/>
</dbReference>
<dbReference type="OrthoDB" id="2629110at2"/>
<evidence type="ECO:0000256" key="1">
    <source>
        <dbReference type="SAM" id="Phobius"/>
    </source>
</evidence>
<evidence type="ECO:0000313" key="2">
    <source>
        <dbReference type="EMBL" id="SDG91545.1"/>
    </source>
</evidence>
<protein>
    <submittedName>
        <fullName evidence="2">Uncharacterized protein</fullName>
    </submittedName>
</protein>
<reference evidence="2 3" key="1">
    <citation type="submission" date="2016-10" db="EMBL/GenBank/DDBJ databases">
        <authorList>
            <person name="de Groot N.N."/>
        </authorList>
    </citation>
    <scope>NUCLEOTIDE SEQUENCE [LARGE SCALE GENOMIC DNA]</scope>
    <source>
        <strain evidence="2 3">L 420-91</strain>
    </source>
</reference>
<sequence>MSSILFIGIVAIFVFLLFKNSLMEKINVDYKMIQKMKHATWFQSHWRTGVFLFFINAVLFFLVGFILYLLAYFIIPFVHVIIMLLAVIVSVCFWMIISKSWQGSKANRFKVGLVGSSFYIILSLVFVYRLMTLKPSYPVEDTFMESIGLIFGIIVTMVAFITCFIIIAFPKSNNYSFKSGSK</sequence>
<dbReference type="EMBL" id="FNDE01000005">
    <property type="protein sequence ID" value="SDG91545.1"/>
    <property type="molecule type" value="Genomic_DNA"/>
</dbReference>
<proteinExistence type="predicted"/>
<feature type="transmembrane region" description="Helical" evidence="1">
    <location>
        <begin position="109"/>
        <end position="128"/>
    </location>
</feature>
<accession>A0A1G7Y519</accession>
<evidence type="ECO:0000313" key="3">
    <source>
        <dbReference type="Proteomes" id="UP000198956"/>
    </source>
</evidence>
<organism evidence="2 3">
    <name type="scientific">Aneurinibacillus thermoaerophilus</name>
    <dbReference type="NCBI Taxonomy" id="143495"/>
    <lineage>
        <taxon>Bacteria</taxon>
        <taxon>Bacillati</taxon>
        <taxon>Bacillota</taxon>
        <taxon>Bacilli</taxon>
        <taxon>Bacillales</taxon>
        <taxon>Paenibacillaceae</taxon>
        <taxon>Aneurinibacillus group</taxon>
        <taxon>Aneurinibacillus</taxon>
    </lineage>
</organism>
<feature type="transmembrane region" description="Helical" evidence="1">
    <location>
        <begin position="49"/>
        <end position="71"/>
    </location>
</feature>
<keyword evidence="1" id="KW-1133">Transmembrane helix</keyword>